<sequence length="73" mass="8044">MVQLENTSALKSNRQIKHPMYPKAENAPSHGSTTSSIRGKSKVANARLTCGRPTSYKIGRPTLRGIFYVQQPS</sequence>
<dbReference type="AlphaFoldDB" id="A0AAQ3X7Z4"/>
<evidence type="ECO:0000313" key="3">
    <source>
        <dbReference type="Proteomes" id="UP001341281"/>
    </source>
</evidence>
<evidence type="ECO:0000313" key="2">
    <source>
        <dbReference type="EMBL" id="WVZ87881.1"/>
    </source>
</evidence>
<evidence type="ECO:0000256" key="1">
    <source>
        <dbReference type="SAM" id="MobiDB-lite"/>
    </source>
</evidence>
<name>A0AAQ3X7Z4_PASNO</name>
<dbReference type="Proteomes" id="UP001341281">
    <property type="component" value="Chromosome 08"/>
</dbReference>
<dbReference type="EMBL" id="CP144752">
    <property type="protein sequence ID" value="WVZ87881.1"/>
    <property type="molecule type" value="Genomic_DNA"/>
</dbReference>
<accession>A0AAQ3X7Z4</accession>
<proteinExistence type="predicted"/>
<feature type="compositionally biased region" description="Polar residues" evidence="1">
    <location>
        <begin position="29"/>
        <end position="38"/>
    </location>
</feature>
<gene>
    <name evidence="2" type="ORF">U9M48_034456</name>
</gene>
<keyword evidence="3" id="KW-1185">Reference proteome</keyword>
<reference evidence="2 3" key="1">
    <citation type="submission" date="2024-02" db="EMBL/GenBank/DDBJ databases">
        <title>High-quality chromosome-scale genome assembly of Pensacola bahiagrass (Paspalum notatum Flugge var. saurae).</title>
        <authorList>
            <person name="Vega J.M."/>
            <person name="Podio M."/>
            <person name="Orjuela J."/>
            <person name="Siena L.A."/>
            <person name="Pessino S.C."/>
            <person name="Combes M.C."/>
            <person name="Mariac C."/>
            <person name="Albertini E."/>
            <person name="Pupilli F."/>
            <person name="Ortiz J.P.A."/>
            <person name="Leblanc O."/>
        </authorList>
    </citation>
    <scope>NUCLEOTIDE SEQUENCE [LARGE SCALE GENOMIC DNA]</scope>
    <source>
        <strain evidence="2">R1</strain>
        <tissue evidence="2">Leaf</tissue>
    </source>
</reference>
<protein>
    <submittedName>
        <fullName evidence="2">Uncharacterized protein</fullName>
    </submittedName>
</protein>
<feature type="compositionally biased region" description="Polar residues" evidence="1">
    <location>
        <begin position="1"/>
        <end position="13"/>
    </location>
</feature>
<organism evidence="2 3">
    <name type="scientific">Paspalum notatum var. saurae</name>
    <dbReference type="NCBI Taxonomy" id="547442"/>
    <lineage>
        <taxon>Eukaryota</taxon>
        <taxon>Viridiplantae</taxon>
        <taxon>Streptophyta</taxon>
        <taxon>Embryophyta</taxon>
        <taxon>Tracheophyta</taxon>
        <taxon>Spermatophyta</taxon>
        <taxon>Magnoliopsida</taxon>
        <taxon>Liliopsida</taxon>
        <taxon>Poales</taxon>
        <taxon>Poaceae</taxon>
        <taxon>PACMAD clade</taxon>
        <taxon>Panicoideae</taxon>
        <taxon>Andropogonodae</taxon>
        <taxon>Paspaleae</taxon>
        <taxon>Paspalinae</taxon>
        <taxon>Paspalum</taxon>
    </lineage>
</organism>
<feature type="region of interest" description="Disordered" evidence="1">
    <location>
        <begin position="1"/>
        <end position="46"/>
    </location>
</feature>